<protein>
    <submittedName>
        <fullName evidence="1">Uncharacterized protein</fullName>
    </submittedName>
</protein>
<accession>A0A840WXW5</accession>
<name>A0A840WXW5_9RHOB</name>
<comment type="caution">
    <text evidence="1">The sequence shown here is derived from an EMBL/GenBank/DDBJ whole genome shotgun (WGS) entry which is preliminary data.</text>
</comment>
<reference evidence="1 2" key="1">
    <citation type="submission" date="2020-08" db="EMBL/GenBank/DDBJ databases">
        <title>Genomic Encyclopedia of Type Strains, Phase IV (KMG-IV): sequencing the most valuable type-strain genomes for metagenomic binning, comparative biology and taxonomic classification.</title>
        <authorList>
            <person name="Goeker M."/>
        </authorList>
    </citation>
    <scope>NUCLEOTIDE SEQUENCE [LARGE SCALE GENOMIC DNA]</scope>
    <source>
        <strain evidence="1 2">DSM 103377</strain>
    </source>
</reference>
<organism evidence="1 2">
    <name type="scientific">Rubricella aquisinus</name>
    <dbReference type="NCBI Taxonomy" id="2028108"/>
    <lineage>
        <taxon>Bacteria</taxon>
        <taxon>Pseudomonadati</taxon>
        <taxon>Pseudomonadota</taxon>
        <taxon>Alphaproteobacteria</taxon>
        <taxon>Rhodobacterales</taxon>
        <taxon>Paracoccaceae</taxon>
        <taxon>Rubricella</taxon>
    </lineage>
</organism>
<proteinExistence type="predicted"/>
<keyword evidence="2" id="KW-1185">Reference proteome</keyword>
<evidence type="ECO:0000313" key="1">
    <source>
        <dbReference type="EMBL" id="MBB5516010.1"/>
    </source>
</evidence>
<dbReference type="EMBL" id="JACIJS010000005">
    <property type="protein sequence ID" value="MBB5516010.1"/>
    <property type="molecule type" value="Genomic_DNA"/>
</dbReference>
<dbReference type="Proteomes" id="UP000553766">
    <property type="component" value="Unassembled WGS sequence"/>
</dbReference>
<sequence>MTELCIATFHSPGNIVGRFSCELLVRSDLQTIDDQEITKNIGFSPLTSQADPERPSDQFADCFLLDTRWDNAFAGKPRGVVRGGRGFQL</sequence>
<evidence type="ECO:0000313" key="2">
    <source>
        <dbReference type="Proteomes" id="UP000553766"/>
    </source>
</evidence>
<gene>
    <name evidence="1" type="ORF">FHS89_002030</name>
</gene>
<dbReference type="AlphaFoldDB" id="A0A840WXW5"/>